<gene>
    <name evidence="2" type="ORF">OFUS_LOCUS20680</name>
</gene>
<dbReference type="AlphaFoldDB" id="A0A8S4PR36"/>
<proteinExistence type="predicted"/>
<dbReference type="Gene3D" id="3.40.50.11960">
    <property type="match status" value="1"/>
</dbReference>
<reference evidence="2" key="1">
    <citation type="submission" date="2022-03" db="EMBL/GenBank/DDBJ databases">
        <authorList>
            <person name="Martin C."/>
        </authorList>
    </citation>
    <scope>NUCLEOTIDE SEQUENCE</scope>
</reference>
<dbReference type="OrthoDB" id="1741717at2759"/>
<evidence type="ECO:0008006" key="4">
    <source>
        <dbReference type="Google" id="ProtNLM"/>
    </source>
</evidence>
<name>A0A8S4PR36_OWEFU</name>
<evidence type="ECO:0000313" key="2">
    <source>
        <dbReference type="EMBL" id="CAH1796246.1"/>
    </source>
</evidence>
<dbReference type="EMBL" id="CAIIXF020000010">
    <property type="protein sequence ID" value="CAH1796246.1"/>
    <property type="molecule type" value="Genomic_DNA"/>
</dbReference>
<accession>A0A8S4PR36</accession>
<feature type="region of interest" description="Disordered" evidence="1">
    <location>
        <begin position="192"/>
        <end position="282"/>
    </location>
</feature>
<protein>
    <recommendedName>
        <fullName evidence="4">Alpha-and gamma-adaptin-binding protein p34</fullName>
    </recommendedName>
</protein>
<keyword evidence="3" id="KW-1185">Reference proteome</keyword>
<comment type="caution">
    <text evidence="2">The sequence shown here is derived from an EMBL/GenBank/DDBJ whole genome shotgun (WGS) entry which is preliminary data.</text>
</comment>
<evidence type="ECO:0000313" key="3">
    <source>
        <dbReference type="Proteomes" id="UP000749559"/>
    </source>
</evidence>
<evidence type="ECO:0000256" key="1">
    <source>
        <dbReference type="SAM" id="MobiDB-lite"/>
    </source>
</evidence>
<dbReference type="Proteomes" id="UP000749559">
    <property type="component" value="Unassembled WGS sequence"/>
</dbReference>
<sequence>MSAPCAVFASCIETPPDTLIKDILGGGTLPEATSILENISAYPWHVDTKYYTADIHLCATKERTIGDEQFANSVHAIILQFDSRDSNSFNLVQSWLPYIDQIEAPVLLLVGERCTNDDAVPRSTVLKWCLEHSFELVELQPIDGTDSEDEDDFPETTGVKRIIQALHAHTWPNLELKENHAIQSPYIRQLMQEQAKEKAKDNKSENNSSTSDCKNTPKTNCSQNTECSENTDCLQSANDLNQQTTNGSPGENHSNGATGVMSQSSSKETKNKQEKSRIDRIDGLLPNEDMATFAALANEDPSEGDESFEQLFEKMKIMKDHADTLPLDQRKAYAEKVALSFWRAIGGDEDEIEGLSDSD</sequence>
<dbReference type="PANTHER" id="PTHR14659:SF1">
    <property type="entry name" value="ALPHA- AND GAMMA-ADAPTIN-BINDING PROTEIN P34"/>
    <property type="match status" value="1"/>
</dbReference>
<organism evidence="2 3">
    <name type="scientific">Owenia fusiformis</name>
    <name type="common">Polychaete worm</name>
    <dbReference type="NCBI Taxonomy" id="6347"/>
    <lineage>
        <taxon>Eukaryota</taxon>
        <taxon>Metazoa</taxon>
        <taxon>Spiralia</taxon>
        <taxon>Lophotrochozoa</taxon>
        <taxon>Annelida</taxon>
        <taxon>Polychaeta</taxon>
        <taxon>Sedentaria</taxon>
        <taxon>Canalipalpata</taxon>
        <taxon>Sabellida</taxon>
        <taxon>Oweniida</taxon>
        <taxon>Oweniidae</taxon>
        <taxon>Owenia</taxon>
    </lineage>
</organism>
<dbReference type="Pfam" id="PF10199">
    <property type="entry name" value="Adaptin_binding"/>
    <property type="match status" value="1"/>
</dbReference>
<feature type="compositionally biased region" description="Polar residues" evidence="1">
    <location>
        <begin position="205"/>
        <end position="266"/>
    </location>
</feature>
<dbReference type="InterPro" id="IPR019341">
    <property type="entry name" value="Alpha/Gamma-adaptin-bd_p34"/>
</dbReference>
<feature type="compositionally biased region" description="Basic and acidic residues" evidence="1">
    <location>
        <begin position="194"/>
        <end position="204"/>
    </location>
</feature>
<dbReference type="PANTHER" id="PTHR14659">
    <property type="entry name" value="ALPHA- AND GAMMA-ADAPTIN-BINDING PROTEIN P34"/>
    <property type="match status" value="1"/>
</dbReference>
<feature type="compositionally biased region" description="Basic and acidic residues" evidence="1">
    <location>
        <begin position="267"/>
        <end position="282"/>
    </location>
</feature>